<dbReference type="EMBL" id="FUHU01000043">
    <property type="protein sequence ID" value="SJM65531.1"/>
    <property type="molecule type" value="Genomic_DNA"/>
</dbReference>
<organism evidence="1 2">
    <name type="scientific">Agrococcus casei LMG 22410</name>
    <dbReference type="NCBI Taxonomy" id="1255656"/>
    <lineage>
        <taxon>Bacteria</taxon>
        <taxon>Bacillati</taxon>
        <taxon>Actinomycetota</taxon>
        <taxon>Actinomycetes</taxon>
        <taxon>Micrococcales</taxon>
        <taxon>Microbacteriaceae</taxon>
        <taxon>Agrococcus</taxon>
    </lineage>
</organism>
<name>A0A1R4GBF8_9MICO</name>
<accession>A0A1R4GBF8</accession>
<evidence type="ECO:0000313" key="2">
    <source>
        <dbReference type="Proteomes" id="UP000195787"/>
    </source>
</evidence>
<protein>
    <submittedName>
        <fullName evidence="1">Uncharacterized protein</fullName>
    </submittedName>
</protein>
<reference evidence="1 2" key="1">
    <citation type="submission" date="2017-02" db="EMBL/GenBank/DDBJ databases">
        <authorList>
            <person name="Peterson S.W."/>
        </authorList>
    </citation>
    <scope>NUCLEOTIDE SEQUENCE [LARGE SCALE GENOMIC DNA]</scope>
    <source>
        <strain evidence="1 2">LMG 22410</strain>
    </source>
</reference>
<gene>
    <name evidence="1" type="ORF">CZ674_10555</name>
</gene>
<proteinExistence type="predicted"/>
<evidence type="ECO:0000313" key="1">
    <source>
        <dbReference type="EMBL" id="SJM65531.1"/>
    </source>
</evidence>
<keyword evidence="2" id="KW-1185">Reference proteome</keyword>
<sequence>MTGTRFAGAFLNQRVTSAVEVRGFVTGTRCAGAFLNQRATSAVEVRSVQRGATKPPPILLLRGLATGVNLR</sequence>
<dbReference type="AlphaFoldDB" id="A0A1R4GBF8"/>
<dbReference type="Proteomes" id="UP000195787">
    <property type="component" value="Unassembled WGS sequence"/>
</dbReference>